<dbReference type="InterPro" id="IPR017853">
    <property type="entry name" value="GH"/>
</dbReference>
<evidence type="ECO:0000256" key="4">
    <source>
        <dbReference type="SAM" id="Phobius"/>
    </source>
</evidence>
<dbReference type="EMBL" id="HBUF01140032">
    <property type="protein sequence ID" value="CAG6646096.1"/>
    <property type="molecule type" value="Transcribed_RNA"/>
</dbReference>
<keyword evidence="4" id="KW-1133">Transmembrane helix</keyword>
<evidence type="ECO:0000256" key="3">
    <source>
        <dbReference type="SAM" id="MobiDB-lite"/>
    </source>
</evidence>
<feature type="domain" description="Glycoside hydrolase family 31 TIM barrel" evidence="5">
    <location>
        <begin position="670"/>
        <end position="760"/>
    </location>
</feature>
<dbReference type="AlphaFoldDB" id="A0A8D8R9D1"/>
<keyword evidence="2" id="KW-0378">Hydrolase</keyword>
<evidence type="ECO:0000259" key="6">
    <source>
        <dbReference type="Pfam" id="PF21365"/>
    </source>
</evidence>
<feature type="compositionally biased region" description="Low complexity" evidence="3">
    <location>
        <begin position="128"/>
        <end position="138"/>
    </location>
</feature>
<dbReference type="GO" id="GO:0005975">
    <property type="term" value="P:carbohydrate metabolic process"/>
    <property type="evidence" value="ECO:0007669"/>
    <property type="project" value="InterPro"/>
</dbReference>
<dbReference type="InterPro" id="IPR050985">
    <property type="entry name" value="Alpha-glycosidase_related"/>
</dbReference>
<protein>
    <submittedName>
        <fullName evidence="7">Uncharacterized family 31 glucosidase KIAA1161</fullName>
    </submittedName>
</protein>
<proteinExistence type="inferred from homology"/>
<dbReference type="Gene3D" id="3.20.20.80">
    <property type="entry name" value="Glycosidases"/>
    <property type="match status" value="2"/>
</dbReference>
<evidence type="ECO:0000256" key="1">
    <source>
        <dbReference type="ARBA" id="ARBA00007806"/>
    </source>
</evidence>
<feature type="region of interest" description="Disordered" evidence="3">
    <location>
        <begin position="64"/>
        <end position="145"/>
    </location>
</feature>
<dbReference type="InterPro" id="IPR013780">
    <property type="entry name" value="Glyco_hydro_b"/>
</dbReference>
<keyword evidence="2" id="KW-0326">Glycosidase</keyword>
<dbReference type="SUPFAM" id="SSF51445">
    <property type="entry name" value="(Trans)glycosidases"/>
    <property type="match status" value="1"/>
</dbReference>
<dbReference type="PANTHER" id="PTHR43053">
    <property type="entry name" value="GLYCOSIDASE FAMILY 31"/>
    <property type="match status" value="1"/>
</dbReference>
<feature type="transmembrane region" description="Helical" evidence="4">
    <location>
        <begin position="194"/>
        <end position="213"/>
    </location>
</feature>
<feature type="domain" description="Glycosyl hydrolase family 31 C-terminal" evidence="6">
    <location>
        <begin position="779"/>
        <end position="859"/>
    </location>
</feature>
<evidence type="ECO:0000259" key="5">
    <source>
        <dbReference type="Pfam" id="PF01055"/>
    </source>
</evidence>
<dbReference type="SUPFAM" id="SSF51011">
    <property type="entry name" value="Glycosyl hydrolase domain"/>
    <property type="match status" value="1"/>
</dbReference>
<keyword evidence="4" id="KW-0472">Membrane</keyword>
<sequence length="876" mass="100377">MDENEAANHLVQGEKGEGEFYTIDYGDPLSEDQETITARIKALNRRGSISLPCGLDGIMLSGEPPEYEPQLTPERVRRGDGYETSDTFSDAEESRNESDEECVPTVSTKVPVRNLRKKSVMPPRQEMKQMSSLPSSSPRRQRKEVMLPLDRSPSNSMTSINSISSLLREKLVMMNLTRVIKHVKSQSEYKLKSFVVFLFLIISLLVGFAHVLYQQHSLQIGYFERLRFNRDTRQIRVHSLDHTPIALAYLGVGLRASEKVYPCLEQDQWKDSVCMEWIHKARFYLKAEKNQSDLRCYRITWLSLPNSSYDPTDCFEEGGPYGHWYGGGRTLGMAWPVELGRVEMSPFVTGYIGRQRWGATLRRYFLSSMGVAILVDPDTSLYVSINDQVNPNKLCLQAKNDDFAYYKNSNRNPSLNYTICVSSNIKTLHSELSRKSLWDQRSEWQESVDNKEIDSLLIEPVYQIASQDQNLTEATVQNYTENIIALGFLKQGHVLLNEHWQPHVGDFKFDPVRFSTMKDTIRMIHRRGFRITLSVQPFIETESENFPHTVKENMLITERGSDKRIPALTRYKSLLSAGMFDVTSNKTVHWLQSKLRQLVAEYNIDSFFLDLGTAYDMPRYHAFKRNLSNPDEFKTQFVDHLIRSVNISGLSGAIYRPPAPVFVSLPVLPSTWESLQLIIPTALTYGIIGYPFLLPGPVGGDYSLESTDPSKEAWLPDKELYIRWLQLSTFLPVIRYSHLPSEYTTDKMVLDLARNLTRLRENTINELLLKYKKEALLTGAPLIRPLWMLDPSDSNCYTVSNEFLIGEELLVAPILNPGTFERELYLPAGFWRDGIDGSKKRGPITLPHYRVQLHEIAYFRKIPENAAGVKRVNPTP</sequence>
<evidence type="ECO:0000256" key="2">
    <source>
        <dbReference type="RuleBase" id="RU361185"/>
    </source>
</evidence>
<dbReference type="InterPro" id="IPR048395">
    <property type="entry name" value="Glyco_hydro_31_C"/>
</dbReference>
<keyword evidence="4" id="KW-0812">Transmembrane</keyword>
<feature type="domain" description="Glycoside hydrolase family 31 TIM barrel" evidence="5">
    <location>
        <begin position="469"/>
        <end position="621"/>
    </location>
</feature>
<dbReference type="GO" id="GO:0004553">
    <property type="term" value="F:hydrolase activity, hydrolyzing O-glycosyl compounds"/>
    <property type="evidence" value="ECO:0007669"/>
    <property type="project" value="InterPro"/>
</dbReference>
<dbReference type="CDD" id="cd06592">
    <property type="entry name" value="GH31_NET37"/>
    <property type="match status" value="1"/>
</dbReference>
<dbReference type="InterPro" id="IPR000322">
    <property type="entry name" value="Glyco_hydro_31_TIM"/>
</dbReference>
<name>A0A8D8R9D1_9HEMI</name>
<evidence type="ECO:0000313" key="7">
    <source>
        <dbReference type="EMBL" id="CAG6646096.1"/>
    </source>
</evidence>
<dbReference type="Pfam" id="PF01055">
    <property type="entry name" value="Glyco_hydro_31_2nd"/>
    <property type="match status" value="2"/>
</dbReference>
<accession>A0A8D8R9D1</accession>
<dbReference type="Pfam" id="PF21365">
    <property type="entry name" value="Glyco_hydro_31_3rd"/>
    <property type="match status" value="1"/>
</dbReference>
<comment type="similarity">
    <text evidence="1 2">Belongs to the glycosyl hydrolase 31 family.</text>
</comment>
<dbReference type="PANTHER" id="PTHR43053:SF6">
    <property type="entry name" value="SITS-BINDING PROTEIN"/>
    <property type="match status" value="1"/>
</dbReference>
<organism evidence="7">
    <name type="scientific">Cacopsylla melanoneura</name>
    <dbReference type="NCBI Taxonomy" id="428564"/>
    <lineage>
        <taxon>Eukaryota</taxon>
        <taxon>Metazoa</taxon>
        <taxon>Ecdysozoa</taxon>
        <taxon>Arthropoda</taxon>
        <taxon>Hexapoda</taxon>
        <taxon>Insecta</taxon>
        <taxon>Pterygota</taxon>
        <taxon>Neoptera</taxon>
        <taxon>Paraneoptera</taxon>
        <taxon>Hemiptera</taxon>
        <taxon>Sternorrhyncha</taxon>
        <taxon>Psylloidea</taxon>
        <taxon>Psyllidae</taxon>
        <taxon>Psyllinae</taxon>
        <taxon>Cacopsylla</taxon>
    </lineage>
</organism>
<dbReference type="Gene3D" id="2.60.40.1180">
    <property type="entry name" value="Golgi alpha-mannosidase II"/>
    <property type="match status" value="1"/>
</dbReference>
<reference evidence="7" key="1">
    <citation type="submission" date="2021-05" db="EMBL/GenBank/DDBJ databases">
        <authorList>
            <person name="Alioto T."/>
            <person name="Alioto T."/>
            <person name="Gomez Garrido J."/>
        </authorList>
    </citation>
    <scope>NUCLEOTIDE SEQUENCE</scope>
</reference>